<name>A0ABP1FM22_9CHLO</name>
<organism evidence="1 2">
    <name type="scientific">Coccomyxa viridis</name>
    <dbReference type="NCBI Taxonomy" id="1274662"/>
    <lineage>
        <taxon>Eukaryota</taxon>
        <taxon>Viridiplantae</taxon>
        <taxon>Chlorophyta</taxon>
        <taxon>core chlorophytes</taxon>
        <taxon>Trebouxiophyceae</taxon>
        <taxon>Trebouxiophyceae incertae sedis</taxon>
        <taxon>Coccomyxaceae</taxon>
        <taxon>Coccomyxa</taxon>
    </lineage>
</organism>
<dbReference type="InterPro" id="IPR036412">
    <property type="entry name" value="HAD-like_sf"/>
</dbReference>
<sequence length="198" mass="21800">MDGTLTKAVINFAKMRQRANILEGDILEVLGTLPVQERVRVEAIINEVEDEALPKMQINDGVIELCNLLDEARVPRALLTRNTSKAVAYFHENHFSSMPPFAPAVARDFGLLPKPDPAAILHICREWGVLPSETVMVGDSLQDDVISGNRAAASTILLDMDGTAEHHLMDGELKPAFIANSMHDVAQILQTEFVLRAH</sequence>
<dbReference type="PANTHER" id="PTHR43885:SF1">
    <property type="entry name" value="SUPERFAMILY HYDROLASE, PUTATIVE (AFU_ORTHOLOGUE AFUA_4G13290)-RELATED"/>
    <property type="match status" value="1"/>
</dbReference>
<dbReference type="PANTHER" id="PTHR43885">
    <property type="entry name" value="HALOACID DEHALOGENASE-LIKE HYDROLASE"/>
    <property type="match status" value="1"/>
</dbReference>
<dbReference type="EMBL" id="CAXHTA020000002">
    <property type="protein sequence ID" value="CAL5219660.1"/>
    <property type="molecule type" value="Genomic_DNA"/>
</dbReference>
<gene>
    <name evidence="1" type="primary">g1542</name>
    <name evidence="1" type="ORF">VP750_LOCUS1319</name>
</gene>
<dbReference type="Proteomes" id="UP001497392">
    <property type="component" value="Unassembled WGS sequence"/>
</dbReference>
<comment type="caution">
    <text evidence="1">The sequence shown here is derived from an EMBL/GenBank/DDBJ whole genome shotgun (WGS) entry which is preliminary data.</text>
</comment>
<accession>A0ABP1FM22</accession>
<proteinExistence type="predicted"/>
<reference evidence="1 2" key="1">
    <citation type="submission" date="2024-06" db="EMBL/GenBank/DDBJ databases">
        <authorList>
            <person name="Kraege A."/>
            <person name="Thomma B."/>
        </authorList>
    </citation>
    <scope>NUCLEOTIDE SEQUENCE [LARGE SCALE GENOMIC DNA]</scope>
</reference>
<dbReference type="CDD" id="cd01427">
    <property type="entry name" value="HAD_like"/>
    <property type="match status" value="1"/>
</dbReference>
<dbReference type="SUPFAM" id="SSF56784">
    <property type="entry name" value="HAD-like"/>
    <property type="match status" value="1"/>
</dbReference>
<protein>
    <submittedName>
        <fullName evidence="1">G1542 protein</fullName>
    </submittedName>
</protein>
<keyword evidence="2" id="KW-1185">Reference proteome</keyword>
<dbReference type="Gene3D" id="1.10.260.80">
    <property type="match status" value="1"/>
</dbReference>
<evidence type="ECO:0000313" key="2">
    <source>
        <dbReference type="Proteomes" id="UP001497392"/>
    </source>
</evidence>
<dbReference type="Pfam" id="PF13242">
    <property type="entry name" value="Hydrolase_like"/>
    <property type="match status" value="1"/>
</dbReference>
<evidence type="ECO:0000313" key="1">
    <source>
        <dbReference type="EMBL" id="CAL5219660.1"/>
    </source>
</evidence>
<dbReference type="InterPro" id="IPR023214">
    <property type="entry name" value="HAD_sf"/>
</dbReference>
<dbReference type="Gene3D" id="3.40.50.1000">
    <property type="entry name" value="HAD superfamily/HAD-like"/>
    <property type="match status" value="1"/>
</dbReference>